<feature type="region of interest" description="Disordered" evidence="1">
    <location>
        <begin position="24"/>
        <end position="43"/>
    </location>
</feature>
<evidence type="ECO:0000313" key="4">
    <source>
        <dbReference type="Proteomes" id="UP000494122"/>
    </source>
</evidence>
<dbReference type="EMBL" id="CADILE010000006">
    <property type="protein sequence ID" value="CAB3864538.1"/>
    <property type="molecule type" value="Genomic_DNA"/>
</dbReference>
<feature type="compositionally biased region" description="Pro residues" evidence="1">
    <location>
        <begin position="28"/>
        <end position="43"/>
    </location>
</feature>
<proteinExistence type="predicted"/>
<name>A0A2M9H2Y1_9BURK</name>
<protein>
    <recommendedName>
        <fullName evidence="5">Secreted protein</fullName>
    </recommendedName>
</protein>
<evidence type="ECO:0000256" key="2">
    <source>
        <dbReference type="SAM" id="SignalP"/>
    </source>
</evidence>
<reference evidence="3 4" key="1">
    <citation type="submission" date="2020-04" db="EMBL/GenBank/DDBJ databases">
        <authorList>
            <person name="De Canck E."/>
        </authorList>
    </citation>
    <scope>NUCLEOTIDE SEQUENCE [LARGE SCALE GENOMIC DNA]</scope>
    <source>
        <strain evidence="3 4">LMG 3328</strain>
    </source>
</reference>
<gene>
    <name evidence="3" type="ORF">LMG3328_02456</name>
</gene>
<dbReference type="RefSeq" id="WP_059272543.1">
    <property type="nucleotide sequence ID" value="NZ_CADILE010000006.1"/>
</dbReference>
<feature type="chain" id="PRO_5043915691" description="Secreted protein" evidence="2">
    <location>
        <begin position="23"/>
        <end position="236"/>
    </location>
</feature>
<evidence type="ECO:0000313" key="3">
    <source>
        <dbReference type="EMBL" id="CAB3864538.1"/>
    </source>
</evidence>
<dbReference type="AlphaFoldDB" id="A0A2M9H2Y1"/>
<keyword evidence="2" id="KW-0732">Signal</keyword>
<feature type="signal peptide" evidence="2">
    <location>
        <begin position="1"/>
        <end position="22"/>
    </location>
</feature>
<accession>A0A2M9H2Y1</accession>
<organism evidence="3 4">
    <name type="scientific">Achromobacter ruhlandii</name>
    <dbReference type="NCBI Taxonomy" id="72557"/>
    <lineage>
        <taxon>Bacteria</taxon>
        <taxon>Pseudomonadati</taxon>
        <taxon>Pseudomonadota</taxon>
        <taxon>Betaproteobacteria</taxon>
        <taxon>Burkholderiales</taxon>
        <taxon>Alcaligenaceae</taxon>
        <taxon>Achromobacter</taxon>
    </lineage>
</organism>
<sequence length="236" mass="23908">MSRYTSSVLAIALALAAGAACAVSPPAAAEPPPPAGAVPPPPVAAMPPPAPGAAAPVVAQGQVQRLLINPYGEVDGLRLADGTVVRFPPHLSQALSATIKPGDAVRVIGRPQSRGSVKADAIVNATSGQTVYDQPPPPDAGRPLPPHLRAQALRPQRVEGQVDAVLTGPRGEANGVILTDGSIVRFPPESLRLSVLPGAPFAADGLGTRNALGTSLEAISMGTSLSVLQPLYDRTP</sequence>
<dbReference type="PROSITE" id="PS51257">
    <property type="entry name" value="PROKAR_LIPOPROTEIN"/>
    <property type="match status" value="1"/>
</dbReference>
<dbReference type="Proteomes" id="UP000494122">
    <property type="component" value="Unassembled WGS sequence"/>
</dbReference>
<evidence type="ECO:0008006" key="5">
    <source>
        <dbReference type="Google" id="ProtNLM"/>
    </source>
</evidence>
<evidence type="ECO:0000256" key="1">
    <source>
        <dbReference type="SAM" id="MobiDB-lite"/>
    </source>
</evidence>